<comment type="similarity">
    <text evidence="3">Belongs to the AB hydrolase superfamily. MenH family.</text>
</comment>
<evidence type="ECO:0000259" key="4">
    <source>
        <dbReference type="Pfam" id="PF00561"/>
    </source>
</evidence>
<dbReference type="GO" id="GO:0070205">
    <property type="term" value="F:2-succinyl-6-hydroxy-2,4-cyclohexadiene-1-carboxylate synthase activity"/>
    <property type="evidence" value="ECO:0007669"/>
    <property type="project" value="UniProtKB-UniRule"/>
</dbReference>
<reference evidence="5 6" key="1">
    <citation type="submission" date="2017-07" db="EMBL/GenBank/DDBJ databases">
        <title>Genomes of Fischerella (Mastigocladus) sp. strains.</title>
        <authorList>
            <person name="Miller S.R."/>
        </authorList>
    </citation>
    <scope>NUCLEOTIDE SEQUENCE [LARGE SCALE GENOMIC DNA]</scope>
    <source>
        <strain evidence="5 6">CCMEE 5330</strain>
    </source>
</reference>
<dbReference type="PANTHER" id="PTHR42916">
    <property type="entry name" value="2-SUCCINYL-5-ENOLPYRUVYL-6-HYDROXY-3-CYCLOHEXENE-1-CARBOXYLATE SYNTHASE"/>
    <property type="match status" value="1"/>
</dbReference>
<dbReference type="PANTHER" id="PTHR42916:SF1">
    <property type="entry name" value="PROTEIN PHYLLO, CHLOROPLASTIC"/>
    <property type="match status" value="1"/>
</dbReference>
<dbReference type="Proteomes" id="UP000234966">
    <property type="component" value="Unassembled WGS sequence"/>
</dbReference>
<keyword evidence="1" id="KW-0474">Menaquinone biosynthesis</keyword>
<dbReference type="GO" id="GO:0009234">
    <property type="term" value="P:menaquinone biosynthetic process"/>
    <property type="evidence" value="ECO:0007669"/>
    <property type="project" value="UniProtKB-UniRule"/>
</dbReference>
<dbReference type="PRINTS" id="PR00111">
    <property type="entry name" value="ABHYDROLASE"/>
</dbReference>
<dbReference type="Pfam" id="PF00561">
    <property type="entry name" value="Abhydrolase_1"/>
    <property type="match status" value="1"/>
</dbReference>
<evidence type="ECO:0000256" key="1">
    <source>
        <dbReference type="ARBA" id="ARBA00022428"/>
    </source>
</evidence>
<evidence type="ECO:0000313" key="5">
    <source>
        <dbReference type="EMBL" id="PMB48379.1"/>
    </source>
</evidence>
<dbReference type="InterPro" id="IPR022485">
    <property type="entry name" value="SHCHC_synthase_MenH"/>
</dbReference>
<dbReference type="UniPathway" id="UPA00995"/>
<comment type="catalytic activity">
    <reaction evidence="3">
        <text>5-enolpyruvoyl-6-hydroxy-2-succinyl-cyclohex-3-ene-1-carboxylate = (1R,6R)-6-hydroxy-2-succinyl-cyclohexa-2,4-diene-1-carboxylate + pyruvate</text>
        <dbReference type="Rhea" id="RHEA:25597"/>
        <dbReference type="ChEBI" id="CHEBI:15361"/>
        <dbReference type="ChEBI" id="CHEBI:58689"/>
        <dbReference type="ChEBI" id="CHEBI:58818"/>
        <dbReference type="EC" id="4.2.99.20"/>
    </reaction>
</comment>
<name>A0A2N6MNQ3_9CYAN</name>
<dbReference type="EC" id="4.2.99.20" evidence="3"/>
<organism evidence="5 6">
    <name type="scientific">Fischerella thermalis CCMEE 5330</name>
    <dbReference type="NCBI Taxonomy" id="2019670"/>
    <lineage>
        <taxon>Bacteria</taxon>
        <taxon>Bacillati</taxon>
        <taxon>Cyanobacteriota</taxon>
        <taxon>Cyanophyceae</taxon>
        <taxon>Nostocales</taxon>
        <taxon>Hapalosiphonaceae</taxon>
        <taxon>Fischerella</taxon>
    </lineage>
</organism>
<dbReference type="GO" id="GO:0042372">
    <property type="term" value="P:phylloquinone biosynthetic process"/>
    <property type="evidence" value="ECO:0007669"/>
    <property type="project" value="UniProtKB-UniRule"/>
</dbReference>
<dbReference type="SUPFAM" id="SSF53474">
    <property type="entry name" value="alpha/beta-Hydrolases"/>
    <property type="match status" value="1"/>
</dbReference>
<dbReference type="HAMAP" id="MF_01660">
    <property type="entry name" value="MenH"/>
    <property type="match status" value="1"/>
</dbReference>
<comment type="function">
    <text evidence="3">Catalyzes a proton abstraction reaction that results in 2,5-elimination of pyruvate from 2-succinyl-5-enolpyruvyl-6-hydroxy-3-cyclohexene-1-carboxylate (SEPHCHC) and the formation of 2-succinyl-6-hydroxy-2,4-cyclohexadiene-1-carboxylate (SHCHC).</text>
</comment>
<sequence>MSMMVVNGVRYAVHTVGRGQPLVMLHGFSGSSSDWSLFVPFFAQYFKVITIDMLGHGETDSPTDPMRYALKHIRRDLTTIIEDLCDQPAHLLGYSMGGRIALILALYHSKLFRSVILESATPGIALEEDRIDRKESDEDLAERIEQLGIEAFVEEWEALPLWDTQQRLPPETLQRQREIRLANNPIGLANSLRGYGTGVQASEWDNLYTLDMPVLLLTGELDIKFTHISQQMCGQIPYAHHVVVPRVGHNVHLENPRAFANHVLQFLRGFGAN</sequence>
<dbReference type="InterPro" id="IPR029058">
    <property type="entry name" value="AB_hydrolase_fold"/>
</dbReference>
<dbReference type="EMBL" id="NMQI01000029">
    <property type="protein sequence ID" value="PMB48379.1"/>
    <property type="molecule type" value="Genomic_DNA"/>
</dbReference>
<comment type="pathway">
    <text evidence="3">Cofactor biosynthesis; phylloquinone biosynthesis.</text>
</comment>
<comment type="pathway">
    <text evidence="3">Quinol/quinone metabolism; 1,4-dihydroxy-2-naphthoate biosynthesis; 1,4-dihydroxy-2-naphthoate from chorismate: step 3/7.</text>
</comment>
<dbReference type="UniPathway" id="UPA01057">
    <property type="reaction ID" value="UER00900"/>
</dbReference>
<keyword evidence="2 3" id="KW-0456">Lyase</keyword>
<dbReference type="NCBIfam" id="TIGR03695">
    <property type="entry name" value="menH_SHCHC"/>
    <property type="match status" value="1"/>
</dbReference>
<protein>
    <recommendedName>
        <fullName evidence="3">Putative 2-succinyl-6-hydroxy-2,4-cyclohexadiene-1-carboxylate synthase</fullName>
        <shortName evidence="3">SHCHC synthase</shortName>
        <ecNumber evidence="3">4.2.99.20</ecNumber>
    </recommendedName>
</protein>
<evidence type="ECO:0000313" key="6">
    <source>
        <dbReference type="Proteomes" id="UP000234966"/>
    </source>
</evidence>
<dbReference type="Gene3D" id="3.40.50.1820">
    <property type="entry name" value="alpha/beta hydrolase"/>
    <property type="match status" value="1"/>
</dbReference>
<proteinExistence type="inferred from homology"/>
<gene>
    <name evidence="3 5" type="primary">menH</name>
    <name evidence="5" type="ORF">CEN41_01245</name>
</gene>
<dbReference type="InterPro" id="IPR000073">
    <property type="entry name" value="AB_hydrolase_1"/>
</dbReference>
<evidence type="ECO:0000256" key="3">
    <source>
        <dbReference type="HAMAP-Rule" id="MF_01660"/>
    </source>
</evidence>
<feature type="domain" description="AB hydrolase-1" evidence="4">
    <location>
        <begin position="21"/>
        <end position="256"/>
    </location>
</feature>
<comment type="subunit">
    <text evidence="3">Monomer.</text>
</comment>
<evidence type="ECO:0000256" key="2">
    <source>
        <dbReference type="ARBA" id="ARBA00023239"/>
    </source>
</evidence>
<dbReference type="AlphaFoldDB" id="A0A2N6MNQ3"/>
<comment type="caution">
    <text evidence="5">The sequence shown here is derived from an EMBL/GenBank/DDBJ whole genome shotgun (WGS) entry which is preliminary data.</text>
</comment>
<accession>A0A2N6MNQ3</accession>